<dbReference type="Proteomes" id="UP000515913">
    <property type="component" value="Chromosome"/>
</dbReference>
<dbReference type="AlphaFoldDB" id="A0A7G9GXJ9"/>
<dbReference type="KEGG" id="fho:H9Q81_01435"/>
<sequence>MIHIYDSNGNLKDSLNYTKEEFLPSWYEKFVPGDYVSDVKFEHPVAGEGIVREMTREEMLAAGMEIQLNPGEVVKGNKIILVEKPNVKPYWNWDNESHSWIYDSQKEKVDYFKQIDEIKEKRLEYGFDYNGHRQCCRDKDIGFMVSSIVSLQIAKALNKDKKITWYFEDDHGESYDLTGMMVLFLYGSTFVQSVFDTENHFKTSEIVELTDELFEEKRKEIHKQLVG</sequence>
<evidence type="ECO:0000313" key="1">
    <source>
        <dbReference type="EMBL" id="QNM15531.1"/>
    </source>
</evidence>
<evidence type="ECO:0000313" key="2">
    <source>
        <dbReference type="Proteomes" id="UP000515913"/>
    </source>
</evidence>
<reference evidence="1 2" key="1">
    <citation type="submission" date="2020-08" db="EMBL/GenBank/DDBJ databases">
        <authorList>
            <person name="Liu C."/>
            <person name="Sun Q."/>
        </authorList>
    </citation>
    <scope>NUCLEOTIDE SEQUENCE [LARGE SCALE GENOMIC DNA]</scope>
    <source>
        <strain evidence="1 2">NSJ-57</strain>
    </source>
</reference>
<dbReference type="RefSeq" id="WP_187422997.1">
    <property type="nucleotide sequence ID" value="NZ_CP060637.1"/>
</dbReference>
<protein>
    <submittedName>
        <fullName evidence="1">Penicillin-binding protein</fullName>
    </submittedName>
</protein>
<organism evidence="1 2">
    <name type="scientific">Fusobacterium hominis</name>
    <dbReference type="NCBI Taxonomy" id="2764326"/>
    <lineage>
        <taxon>Bacteria</taxon>
        <taxon>Fusobacteriati</taxon>
        <taxon>Fusobacteriota</taxon>
        <taxon>Fusobacteriia</taxon>
        <taxon>Fusobacteriales</taxon>
        <taxon>Fusobacteriaceae</taxon>
        <taxon>Fusobacterium</taxon>
    </lineage>
</organism>
<keyword evidence="2" id="KW-1185">Reference proteome</keyword>
<accession>A0A7G9GXJ9</accession>
<dbReference type="EMBL" id="CP060637">
    <property type="protein sequence ID" value="QNM15531.1"/>
    <property type="molecule type" value="Genomic_DNA"/>
</dbReference>
<gene>
    <name evidence="1" type="ORF">H9Q81_01435</name>
</gene>
<proteinExistence type="predicted"/>
<name>A0A7G9GXJ9_9FUSO</name>